<evidence type="ECO:0008006" key="3">
    <source>
        <dbReference type="Google" id="ProtNLM"/>
    </source>
</evidence>
<evidence type="ECO:0000313" key="2">
    <source>
        <dbReference type="Proteomes" id="UP000234323"/>
    </source>
</evidence>
<protein>
    <recommendedName>
        <fullName evidence="3">hAT-like transposase RNase-H fold domain-containing protein</fullName>
    </recommendedName>
</protein>
<keyword evidence="2" id="KW-1185">Reference proteome</keyword>
<organism evidence="1 2">
    <name type="scientific">Rhizophagus irregularis</name>
    <dbReference type="NCBI Taxonomy" id="588596"/>
    <lineage>
        <taxon>Eukaryota</taxon>
        <taxon>Fungi</taxon>
        <taxon>Fungi incertae sedis</taxon>
        <taxon>Mucoromycota</taxon>
        <taxon>Glomeromycotina</taxon>
        <taxon>Glomeromycetes</taxon>
        <taxon>Glomerales</taxon>
        <taxon>Glomeraceae</taxon>
        <taxon>Rhizophagus</taxon>
    </lineage>
</organism>
<comment type="caution">
    <text evidence="1">The sequence shown here is derived from an EMBL/GenBank/DDBJ whole genome shotgun (WGS) entry which is preliminary data.</text>
</comment>
<gene>
    <name evidence="1" type="ORF">RhiirA4_478094</name>
</gene>
<feature type="non-terminal residue" evidence="1">
    <location>
        <position position="1"/>
    </location>
</feature>
<dbReference type="VEuPathDB" id="FungiDB:RhiirFUN_013579"/>
<evidence type="ECO:0000313" key="1">
    <source>
        <dbReference type="EMBL" id="PKY57192.1"/>
    </source>
</evidence>
<dbReference type="AlphaFoldDB" id="A0A2I1HE87"/>
<dbReference type="VEuPathDB" id="FungiDB:RhiirA1_477587"/>
<accession>A0A2I1HE87</accession>
<sequence length="179" mass="21099">ETDFSDNRNDELNHIEAEKKIDDNNDFDLNDINIEDIPTVYEWKIIKEAVELLRSFENATCFLSGVKYPTIRFIYSCIYNLRERLENDFALLETVDNYFINSQEKCNSIINQLKTEFEIFKHNSSSAVIFDRDIDELTTAMGNFWKKKNAKITAPIKDEFQHYLNVSELPALEEYDPFV</sequence>
<dbReference type="VEuPathDB" id="FungiDB:FUN_016771"/>
<dbReference type="Proteomes" id="UP000234323">
    <property type="component" value="Unassembled WGS sequence"/>
</dbReference>
<reference evidence="1 2" key="1">
    <citation type="submission" date="2015-10" db="EMBL/GenBank/DDBJ databases">
        <title>Genome analyses suggest a sexual origin of heterokaryosis in a supposedly ancient asexual fungus.</title>
        <authorList>
            <person name="Ropars J."/>
            <person name="Sedzielewska K."/>
            <person name="Noel J."/>
            <person name="Charron P."/>
            <person name="Farinelli L."/>
            <person name="Marton T."/>
            <person name="Kruger M."/>
            <person name="Pelin A."/>
            <person name="Brachmann A."/>
            <person name="Corradi N."/>
        </authorList>
    </citation>
    <scope>NUCLEOTIDE SEQUENCE [LARGE SCALE GENOMIC DNA]</scope>
    <source>
        <strain evidence="1 2">A4</strain>
    </source>
</reference>
<name>A0A2I1HE87_9GLOM</name>
<proteinExistence type="predicted"/>
<dbReference type="EMBL" id="LLXI01002462">
    <property type="protein sequence ID" value="PKY57192.1"/>
    <property type="molecule type" value="Genomic_DNA"/>
</dbReference>